<dbReference type="PROSITE" id="PS51186">
    <property type="entry name" value="GNAT"/>
    <property type="match status" value="1"/>
</dbReference>
<dbReference type="SUPFAM" id="SSF55729">
    <property type="entry name" value="Acyl-CoA N-acyltransferases (Nat)"/>
    <property type="match status" value="1"/>
</dbReference>
<accession>A0A1L7XX66</accession>
<evidence type="ECO:0000313" key="3">
    <source>
        <dbReference type="EMBL" id="CZR69643.1"/>
    </source>
</evidence>
<evidence type="ECO:0000313" key="4">
    <source>
        <dbReference type="Proteomes" id="UP000184330"/>
    </source>
</evidence>
<name>A0A1L7XX66_9HELO</name>
<dbReference type="PANTHER" id="PTHR42791:SF1">
    <property type="entry name" value="N-ACETYLTRANSFERASE DOMAIN-CONTAINING PROTEIN"/>
    <property type="match status" value="1"/>
</dbReference>
<dbReference type="CDD" id="cd04301">
    <property type="entry name" value="NAT_SF"/>
    <property type="match status" value="1"/>
</dbReference>
<gene>
    <name evidence="3" type="ORF">PAC_19543</name>
</gene>
<dbReference type="PANTHER" id="PTHR42791">
    <property type="entry name" value="GNAT FAMILY ACETYLTRANSFERASE"/>
    <property type="match status" value="1"/>
</dbReference>
<dbReference type="InterPro" id="IPR052523">
    <property type="entry name" value="Trichothecene_AcTrans"/>
</dbReference>
<dbReference type="Pfam" id="PF13508">
    <property type="entry name" value="Acetyltransf_7"/>
    <property type="match status" value="1"/>
</dbReference>
<protein>
    <recommendedName>
        <fullName evidence="2">N-acetyltransferase domain-containing protein</fullName>
    </recommendedName>
</protein>
<dbReference type="InterPro" id="IPR000182">
    <property type="entry name" value="GNAT_dom"/>
</dbReference>
<feature type="domain" description="N-acetyltransferase" evidence="2">
    <location>
        <begin position="179"/>
        <end position="257"/>
    </location>
</feature>
<proteinExistence type="predicted"/>
<dbReference type="AlphaFoldDB" id="A0A1L7XX66"/>
<dbReference type="InterPro" id="IPR016181">
    <property type="entry name" value="Acyl_CoA_acyltransferase"/>
</dbReference>
<dbReference type="Proteomes" id="UP000184330">
    <property type="component" value="Unassembled WGS sequence"/>
</dbReference>
<evidence type="ECO:0000256" key="1">
    <source>
        <dbReference type="SAM" id="MobiDB-lite"/>
    </source>
</evidence>
<feature type="region of interest" description="Disordered" evidence="1">
    <location>
        <begin position="1"/>
        <end position="23"/>
    </location>
</feature>
<dbReference type="STRING" id="576137.A0A1L7XX66"/>
<keyword evidence="4" id="KW-1185">Reference proteome</keyword>
<evidence type="ECO:0000259" key="2">
    <source>
        <dbReference type="PROSITE" id="PS51186"/>
    </source>
</evidence>
<dbReference type="Gene3D" id="3.40.630.30">
    <property type="match status" value="1"/>
</dbReference>
<organism evidence="3 4">
    <name type="scientific">Phialocephala subalpina</name>
    <dbReference type="NCBI Taxonomy" id="576137"/>
    <lineage>
        <taxon>Eukaryota</taxon>
        <taxon>Fungi</taxon>
        <taxon>Dikarya</taxon>
        <taxon>Ascomycota</taxon>
        <taxon>Pezizomycotina</taxon>
        <taxon>Leotiomycetes</taxon>
        <taxon>Helotiales</taxon>
        <taxon>Mollisiaceae</taxon>
        <taxon>Phialocephala</taxon>
        <taxon>Phialocephala fortinii species complex</taxon>
    </lineage>
</organism>
<dbReference type="GO" id="GO:0016747">
    <property type="term" value="F:acyltransferase activity, transferring groups other than amino-acyl groups"/>
    <property type="evidence" value="ECO:0007669"/>
    <property type="project" value="InterPro"/>
</dbReference>
<sequence>MSSIAPDTSKFPVLGDSSAAPPPPKFTLRPLRFSDIPTLAAQTANAYNGNPVNHFLAPRLELYPGDHIRTFRQSIWRRAANVRTLNLVGCLASDPDTPIGYCQHIRLGDNEGAQRQIRSSGISNRCFLFILSWIIWALFRAENWLWPDRSCDKDAHKVFEKSITSDTKLHWTDRPERENRWHANTIVVDPKWQGKGIGRLLLQECLNRAQEERVIVGLSASPAGEKLYRKMGFQLLGDFTFRVGGDVGGGIMIWYPDGMEETNKSK</sequence>
<dbReference type="OrthoDB" id="410198at2759"/>
<dbReference type="EMBL" id="FJOG01000076">
    <property type="protein sequence ID" value="CZR69643.1"/>
    <property type="molecule type" value="Genomic_DNA"/>
</dbReference>
<reference evidence="3 4" key="1">
    <citation type="submission" date="2016-03" db="EMBL/GenBank/DDBJ databases">
        <authorList>
            <person name="Ploux O."/>
        </authorList>
    </citation>
    <scope>NUCLEOTIDE SEQUENCE [LARGE SCALE GENOMIC DNA]</scope>
    <source>
        <strain evidence="3 4">UAMH 11012</strain>
    </source>
</reference>